<evidence type="ECO:0000313" key="2">
    <source>
        <dbReference type="EMBL" id="KFB37709.1"/>
    </source>
</evidence>
<organism evidence="2">
    <name type="scientific">Anopheles sinensis</name>
    <name type="common">Mosquito</name>
    <dbReference type="NCBI Taxonomy" id="74873"/>
    <lineage>
        <taxon>Eukaryota</taxon>
        <taxon>Metazoa</taxon>
        <taxon>Ecdysozoa</taxon>
        <taxon>Arthropoda</taxon>
        <taxon>Hexapoda</taxon>
        <taxon>Insecta</taxon>
        <taxon>Pterygota</taxon>
        <taxon>Neoptera</taxon>
        <taxon>Endopterygota</taxon>
        <taxon>Diptera</taxon>
        <taxon>Nematocera</taxon>
        <taxon>Culicoidea</taxon>
        <taxon>Culicidae</taxon>
        <taxon>Anophelinae</taxon>
        <taxon>Anopheles</taxon>
    </lineage>
</organism>
<protein>
    <submittedName>
        <fullName evidence="2 3">Adhesin</fullName>
    </submittedName>
</protein>
<evidence type="ECO:0000313" key="4">
    <source>
        <dbReference type="Proteomes" id="UP000030765"/>
    </source>
</evidence>
<reference evidence="2 4" key="1">
    <citation type="journal article" date="2014" name="BMC Genomics">
        <title>Genome sequence of Anopheles sinensis provides insight into genetics basis of mosquito competence for malaria parasites.</title>
        <authorList>
            <person name="Zhou D."/>
            <person name="Zhang D."/>
            <person name="Ding G."/>
            <person name="Shi L."/>
            <person name="Hou Q."/>
            <person name="Ye Y."/>
            <person name="Xu Y."/>
            <person name="Zhou H."/>
            <person name="Xiong C."/>
            <person name="Li S."/>
            <person name="Yu J."/>
            <person name="Hong S."/>
            <person name="Yu X."/>
            <person name="Zou P."/>
            <person name="Chen C."/>
            <person name="Chang X."/>
            <person name="Wang W."/>
            <person name="Lv Y."/>
            <person name="Sun Y."/>
            <person name="Ma L."/>
            <person name="Shen B."/>
            <person name="Zhu C."/>
        </authorList>
    </citation>
    <scope>NUCLEOTIDE SEQUENCE [LARGE SCALE GENOMIC DNA]</scope>
</reference>
<evidence type="ECO:0000256" key="1">
    <source>
        <dbReference type="SAM" id="MobiDB-lite"/>
    </source>
</evidence>
<feature type="region of interest" description="Disordered" evidence="1">
    <location>
        <begin position="29"/>
        <end position="52"/>
    </location>
</feature>
<keyword evidence="4" id="KW-1185">Reference proteome</keyword>
<dbReference type="EnsemblMetazoa" id="ASIC005017-RA">
    <property type="protein sequence ID" value="ASIC005017-PA"/>
    <property type="gene ID" value="ASIC005017"/>
</dbReference>
<dbReference type="EMBL" id="KE524854">
    <property type="protein sequence ID" value="KFB37709.1"/>
    <property type="molecule type" value="Genomic_DNA"/>
</dbReference>
<evidence type="ECO:0000313" key="3">
    <source>
        <dbReference type="EnsemblMetazoa" id="ASIC005017-PA"/>
    </source>
</evidence>
<reference evidence="3" key="2">
    <citation type="submission" date="2020-05" db="UniProtKB">
        <authorList>
            <consortium name="EnsemblMetazoa"/>
        </authorList>
    </citation>
    <scope>IDENTIFICATION</scope>
</reference>
<proteinExistence type="predicted"/>
<dbReference type="EMBL" id="ATLV01013344">
    <property type="status" value="NOT_ANNOTATED_CDS"/>
    <property type="molecule type" value="Genomic_DNA"/>
</dbReference>
<dbReference type="VEuPathDB" id="VectorBase:ASIC005017"/>
<sequence length="138" mass="15043">MRAFLAGERFREAGPLCRLPNSGRFLAPTGSVRFPPNDRPGAGRIKGGKPLDRPNPAVPFVFVFIWYYWPVPPPVAALPQVTVPLSLSLSSVRASQGVAPGVAGNECCNSPRPSTYAHVHGFHVNRPHLPTQLRRRGE</sequence>
<gene>
    <name evidence="2" type="ORF">ZHAS_00005017</name>
</gene>
<accession>A0A084VIB5</accession>
<dbReference type="AlphaFoldDB" id="A0A084VIB5"/>
<dbReference type="Proteomes" id="UP000030765">
    <property type="component" value="Unassembled WGS sequence"/>
</dbReference>
<name>A0A084VIB5_ANOSI</name>